<proteinExistence type="predicted"/>
<evidence type="ECO:0000259" key="1">
    <source>
        <dbReference type="Pfam" id="PF04366"/>
    </source>
</evidence>
<evidence type="ECO:0000313" key="3">
    <source>
        <dbReference type="Proteomes" id="UP000469385"/>
    </source>
</evidence>
<dbReference type="CDD" id="cd11524">
    <property type="entry name" value="SYLF"/>
    <property type="match status" value="1"/>
</dbReference>
<feature type="domain" description="Ysc84 actin-binding" evidence="1">
    <location>
        <begin position="103"/>
        <end position="186"/>
    </location>
</feature>
<organism evidence="2 3">
    <name type="scientific">Ramlibacter pinisoli</name>
    <dbReference type="NCBI Taxonomy" id="2682844"/>
    <lineage>
        <taxon>Bacteria</taxon>
        <taxon>Pseudomonadati</taxon>
        <taxon>Pseudomonadota</taxon>
        <taxon>Betaproteobacteria</taxon>
        <taxon>Burkholderiales</taxon>
        <taxon>Comamonadaceae</taxon>
        <taxon>Ramlibacter</taxon>
    </lineage>
</organism>
<protein>
    <recommendedName>
        <fullName evidence="1">Ysc84 actin-binding domain-containing protein</fullName>
    </recommendedName>
</protein>
<dbReference type="InterPro" id="IPR007461">
    <property type="entry name" value="Ysc84_actin-binding"/>
</dbReference>
<dbReference type="PROSITE" id="PS51257">
    <property type="entry name" value="PROKAR_LIPOPROTEIN"/>
    <property type="match status" value="1"/>
</dbReference>
<comment type="caution">
    <text evidence="2">The sequence shown here is derived from an EMBL/GenBank/DDBJ whole genome shotgun (WGS) entry which is preliminary data.</text>
</comment>
<dbReference type="Pfam" id="PF04366">
    <property type="entry name" value="Ysc84"/>
    <property type="match status" value="1"/>
</dbReference>
<reference evidence="2 3" key="1">
    <citation type="submission" date="2019-12" db="EMBL/GenBank/DDBJ databases">
        <authorList>
            <person name="Huq M.A."/>
        </authorList>
    </citation>
    <scope>NUCLEOTIDE SEQUENCE [LARGE SCALE GENOMIC DNA]</scope>
    <source>
        <strain evidence="2 3">MAH-25</strain>
    </source>
</reference>
<evidence type="ECO:0000313" key="2">
    <source>
        <dbReference type="EMBL" id="MVQ30864.1"/>
    </source>
</evidence>
<dbReference type="AlphaFoldDB" id="A0A6N8IV89"/>
<sequence>MNKREFLTIAAAATVPVLSACSTTGTGASSDPASKRAAIDAGVDNALTKLYGQANSSREMVSKAKGVLVFPSVVSAGFLVGGSYGQGALRIGGKTNGYYSTTAGSVGLLAGADSKAMYLLFMTQEALDKFVKSNGWTAGLDAGVTLVDVNADARVTTATAQQPVVGYVVGNGGLMANLSIDGTKISRLEI</sequence>
<gene>
    <name evidence="2" type="ORF">GON04_15495</name>
</gene>
<name>A0A6N8IV89_9BURK</name>
<dbReference type="EMBL" id="WSEL01000009">
    <property type="protein sequence ID" value="MVQ30864.1"/>
    <property type="molecule type" value="Genomic_DNA"/>
</dbReference>
<accession>A0A6N8IV89</accession>
<dbReference type="Proteomes" id="UP000469385">
    <property type="component" value="Unassembled WGS sequence"/>
</dbReference>
<keyword evidence="3" id="KW-1185">Reference proteome</keyword>
<dbReference type="RefSeq" id="WP_157398971.1">
    <property type="nucleotide sequence ID" value="NZ_WSEL01000009.1"/>
</dbReference>